<dbReference type="VEuPathDB" id="VectorBase:LOC119171612"/>
<keyword evidence="1 3" id="KW-0479">Metal-binding</keyword>
<name>A0A9J6DM39_RHIMP</name>
<sequence>MWLLALPLEHATRSCRAAREPRVRVFPFIKIDTVREHHKILVCQVNVLYPRTVRKMMNELVVSPTAGRCPTCQVPFDKGKRRRITEDCGHERCYYCMLNSDGPGCPICAAEATKPPSNQSRPRMKTNGHFTTFMQTRNPHTRGSPVSGMASPKISHISWKDRQMTRPSTVSVDTHNALSAMAPTAPSSLSTPSKCTKPPRRLMMEKKATITEQDFIKNKAKLLEVASKSTGAGKKNASQGVYPKLEEALVIWLSAMIAKKIFVSGNILKQKAEVFAL</sequence>
<evidence type="ECO:0000256" key="3">
    <source>
        <dbReference type="PROSITE-ProRule" id="PRU00175"/>
    </source>
</evidence>
<keyword evidence="2" id="KW-0862">Zinc</keyword>
<protein>
    <recommendedName>
        <fullName evidence="4">RING-type domain-containing protein</fullName>
    </recommendedName>
</protein>
<reference evidence="5" key="1">
    <citation type="journal article" date="2020" name="Cell">
        <title>Large-Scale Comparative Analyses of Tick Genomes Elucidate Their Genetic Diversity and Vector Capacities.</title>
        <authorList>
            <consortium name="Tick Genome and Microbiome Consortium (TIGMIC)"/>
            <person name="Jia N."/>
            <person name="Wang J."/>
            <person name="Shi W."/>
            <person name="Du L."/>
            <person name="Sun Y."/>
            <person name="Zhan W."/>
            <person name="Jiang J.F."/>
            <person name="Wang Q."/>
            <person name="Zhang B."/>
            <person name="Ji P."/>
            <person name="Bell-Sakyi L."/>
            <person name="Cui X.M."/>
            <person name="Yuan T.T."/>
            <person name="Jiang B.G."/>
            <person name="Yang W.F."/>
            <person name="Lam T.T."/>
            <person name="Chang Q.C."/>
            <person name="Ding S.J."/>
            <person name="Wang X.J."/>
            <person name="Zhu J.G."/>
            <person name="Ruan X.D."/>
            <person name="Zhao L."/>
            <person name="Wei J.T."/>
            <person name="Ye R.Z."/>
            <person name="Que T.C."/>
            <person name="Du C.H."/>
            <person name="Zhou Y.H."/>
            <person name="Cheng J.X."/>
            <person name="Dai P.F."/>
            <person name="Guo W.B."/>
            <person name="Han X.H."/>
            <person name="Huang E.J."/>
            <person name="Li L.F."/>
            <person name="Wei W."/>
            <person name="Gao Y.C."/>
            <person name="Liu J.Z."/>
            <person name="Shao H.Z."/>
            <person name="Wang X."/>
            <person name="Wang C.C."/>
            <person name="Yang T.C."/>
            <person name="Huo Q.B."/>
            <person name="Li W."/>
            <person name="Chen H.Y."/>
            <person name="Chen S.E."/>
            <person name="Zhou L.G."/>
            <person name="Ni X.B."/>
            <person name="Tian J.H."/>
            <person name="Sheng Y."/>
            <person name="Liu T."/>
            <person name="Pan Y.S."/>
            <person name="Xia L.Y."/>
            <person name="Li J."/>
            <person name="Zhao F."/>
            <person name="Cao W.C."/>
        </authorList>
    </citation>
    <scope>NUCLEOTIDE SEQUENCE</scope>
    <source>
        <strain evidence="5">Rmic-2018</strain>
    </source>
</reference>
<dbReference type="InterPro" id="IPR001841">
    <property type="entry name" value="Znf_RING"/>
</dbReference>
<dbReference type="Proteomes" id="UP000821866">
    <property type="component" value="Chromosome 6"/>
</dbReference>
<dbReference type="Gene3D" id="3.30.40.10">
    <property type="entry name" value="Zinc/RING finger domain, C3HC4 (zinc finger)"/>
    <property type="match status" value="1"/>
</dbReference>
<evidence type="ECO:0000256" key="1">
    <source>
        <dbReference type="ARBA" id="ARBA00022771"/>
    </source>
</evidence>
<keyword evidence="1 3" id="KW-0863">Zinc-finger</keyword>
<dbReference type="AlphaFoldDB" id="A0A9J6DM39"/>
<dbReference type="SUPFAM" id="SSF57850">
    <property type="entry name" value="RING/U-box"/>
    <property type="match status" value="1"/>
</dbReference>
<dbReference type="GO" id="GO:0008270">
    <property type="term" value="F:zinc ion binding"/>
    <property type="evidence" value="ECO:0007669"/>
    <property type="project" value="UniProtKB-KW"/>
</dbReference>
<organism evidence="5 6">
    <name type="scientific">Rhipicephalus microplus</name>
    <name type="common">Cattle tick</name>
    <name type="synonym">Boophilus microplus</name>
    <dbReference type="NCBI Taxonomy" id="6941"/>
    <lineage>
        <taxon>Eukaryota</taxon>
        <taxon>Metazoa</taxon>
        <taxon>Ecdysozoa</taxon>
        <taxon>Arthropoda</taxon>
        <taxon>Chelicerata</taxon>
        <taxon>Arachnida</taxon>
        <taxon>Acari</taxon>
        <taxon>Parasitiformes</taxon>
        <taxon>Ixodida</taxon>
        <taxon>Ixodoidea</taxon>
        <taxon>Ixodidae</taxon>
        <taxon>Rhipicephalinae</taxon>
        <taxon>Rhipicephalus</taxon>
        <taxon>Boophilus</taxon>
    </lineage>
</organism>
<gene>
    <name evidence="5" type="ORF">HPB51_011265</name>
</gene>
<evidence type="ECO:0000313" key="5">
    <source>
        <dbReference type="EMBL" id="KAH8023151.1"/>
    </source>
</evidence>
<keyword evidence="6" id="KW-1185">Reference proteome</keyword>
<comment type="caution">
    <text evidence="5">The sequence shown here is derived from an EMBL/GenBank/DDBJ whole genome shotgun (WGS) entry which is preliminary data.</text>
</comment>
<reference evidence="5" key="2">
    <citation type="submission" date="2021-09" db="EMBL/GenBank/DDBJ databases">
        <authorList>
            <person name="Jia N."/>
            <person name="Wang J."/>
            <person name="Shi W."/>
            <person name="Du L."/>
            <person name="Sun Y."/>
            <person name="Zhan W."/>
            <person name="Jiang J."/>
            <person name="Wang Q."/>
            <person name="Zhang B."/>
            <person name="Ji P."/>
            <person name="Sakyi L.B."/>
            <person name="Cui X."/>
            <person name="Yuan T."/>
            <person name="Jiang B."/>
            <person name="Yang W."/>
            <person name="Lam T.T.-Y."/>
            <person name="Chang Q."/>
            <person name="Ding S."/>
            <person name="Wang X."/>
            <person name="Zhu J."/>
            <person name="Ruan X."/>
            <person name="Zhao L."/>
            <person name="Wei J."/>
            <person name="Que T."/>
            <person name="Du C."/>
            <person name="Cheng J."/>
            <person name="Dai P."/>
            <person name="Han X."/>
            <person name="Huang E."/>
            <person name="Gao Y."/>
            <person name="Liu J."/>
            <person name="Shao H."/>
            <person name="Ye R."/>
            <person name="Li L."/>
            <person name="Wei W."/>
            <person name="Wang X."/>
            <person name="Wang C."/>
            <person name="Huo Q."/>
            <person name="Li W."/>
            <person name="Guo W."/>
            <person name="Chen H."/>
            <person name="Chen S."/>
            <person name="Zhou L."/>
            <person name="Zhou L."/>
            <person name="Ni X."/>
            <person name="Tian J."/>
            <person name="Zhou Y."/>
            <person name="Sheng Y."/>
            <person name="Liu T."/>
            <person name="Pan Y."/>
            <person name="Xia L."/>
            <person name="Li J."/>
            <person name="Zhao F."/>
            <person name="Cao W."/>
        </authorList>
    </citation>
    <scope>NUCLEOTIDE SEQUENCE</scope>
    <source>
        <strain evidence="5">Rmic-2018</strain>
        <tissue evidence="5">Larvae</tissue>
    </source>
</reference>
<evidence type="ECO:0000256" key="2">
    <source>
        <dbReference type="ARBA" id="ARBA00022833"/>
    </source>
</evidence>
<dbReference type="Gene3D" id="1.10.10.60">
    <property type="entry name" value="Homeodomain-like"/>
    <property type="match status" value="1"/>
</dbReference>
<dbReference type="EMBL" id="JABSTU010000008">
    <property type="protein sequence ID" value="KAH8023151.1"/>
    <property type="molecule type" value="Genomic_DNA"/>
</dbReference>
<feature type="domain" description="RING-type" evidence="4">
    <location>
        <begin position="69"/>
        <end position="108"/>
    </location>
</feature>
<accession>A0A9J6DM39</accession>
<evidence type="ECO:0000313" key="6">
    <source>
        <dbReference type="Proteomes" id="UP000821866"/>
    </source>
</evidence>
<proteinExistence type="predicted"/>
<dbReference type="PROSITE" id="PS50089">
    <property type="entry name" value="ZF_RING_2"/>
    <property type="match status" value="1"/>
</dbReference>
<evidence type="ECO:0000259" key="4">
    <source>
        <dbReference type="PROSITE" id="PS50089"/>
    </source>
</evidence>
<dbReference type="InterPro" id="IPR013083">
    <property type="entry name" value="Znf_RING/FYVE/PHD"/>
</dbReference>